<dbReference type="OrthoDB" id="10426342at2759"/>
<dbReference type="Proteomes" id="UP000692954">
    <property type="component" value="Unassembled WGS sequence"/>
</dbReference>
<gene>
    <name evidence="1" type="ORF">PSON_ATCC_30995.1.T2960005</name>
</gene>
<accession>A0A8S1RQM8</accession>
<protein>
    <submittedName>
        <fullName evidence="1">Uncharacterized protein</fullName>
    </submittedName>
</protein>
<keyword evidence="2" id="KW-1185">Reference proteome</keyword>
<comment type="caution">
    <text evidence="1">The sequence shown here is derived from an EMBL/GenBank/DDBJ whole genome shotgun (WGS) entry which is preliminary data.</text>
</comment>
<reference evidence="1" key="1">
    <citation type="submission" date="2021-01" db="EMBL/GenBank/DDBJ databases">
        <authorList>
            <consortium name="Genoscope - CEA"/>
            <person name="William W."/>
        </authorList>
    </citation>
    <scope>NUCLEOTIDE SEQUENCE</scope>
</reference>
<organism evidence="1 2">
    <name type="scientific">Paramecium sonneborni</name>
    <dbReference type="NCBI Taxonomy" id="65129"/>
    <lineage>
        <taxon>Eukaryota</taxon>
        <taxon>Sar</taxon>
        <taxon>Alveolata</taxon>
        <taxon>Ciliophora</taxon>
        <taxon>Intramacronucleata</taxon>
        <taxon>Oligohymenophorea</taxon>
        <taxon>Peniculida</taxon>
        <taxon>Parameciidae</taxon>
        <taxon>Paramecium</taxon>
    </lineage>
</organism>
<evidence type="ECO:0000313" key="1">
    <source>
        <dbReference type="EMBL" id="CAD8130508.1"/>
    </source>
</evidence>
<dbReference type="AlphaFoldDB" id="A0A8S1RQM8"/>
<name>A0A8S1RQM8_9CILI</name>
<dbReference type="EMBL" id="CAJJDN010000296">
    <property type="protein sequence ID" value="CAD8130508.1"/>
    <property type="molecule type" value="Genomic_DNA"/>
</dbReference>
<sequence>MQLILKQILIQQSNLLNYSTLITLRIHRQSTNMKLIEITNQTIAFLEQQEILKWNSLTKFYLNNLNKFTYRLDYIEQFYNVDLFLIWQLIIIRQRFIINKKQDEII</sequence>
<evidence type="ECO:0000313" key="2">
    <source>
        <dbReference type="Proteomes" id="UP000692954"/>
    </source>
</evidence>
<proteinExistence type="predicted"/>